<evidence type="ECO:0000313" key="2">
    <source>
        <dbReference type="Proteomes" id="UP001221142"/>
    </source>
</evidence>
<dbReference type="Proteomes" id="UP001221142">
    <property type="component" value="Unassembled WGS sequence"/>
</dbReference>
<gene>
    <name evidence="1" type="ORF">FB45DRAFT_937185</name>
</gene>
<dbReference type="EMBL" id="JARKIF010000026">
    <property type="protein sequence ID" value="KAJ7614540.1"/>
    <property type="molecule type" value="Genomic_DNA"/>
</dbReference>
<sequence>MKCNPFTITLPWSQLTTLTAELYIPEAIYVLGQTTALETCTLTIYGYADPAPARPVVSLLRLSSLSLYWGSDSEPDGSLVVLVSALTLPALDSLIVPEFFLGSDPLAALSQLRPQGYPLAMEIQKARLSFDLYRESFPDAVLSVEFLEED</sequence>
<name>A0AAD7B9B3_9AGAR</name>
<dbReference type="AlphaFoldDB" id="A0AAD7B9B3"/>
<protein>
    <submittedName>
        <fullName evidence="1">Uncharacterized protein</fullName>
    </submittedName>
</protein>
<proteinExistence type="predicted"/>
<comment type="caution">
    <text evidence="1">The sequence shown here is derived from an EMBL/GenBank/DDBJ whole genome shotgun (WGS) entry which is preliminary data.</text>
</comment>
<evidence type="ECO:0000313" key="1">
    <source>
        <dbReference type="EMBL" id="KAJ7614540.1"/>
    </source>
</evidence>
<accession>A0AAD7B9B3</accession>
<organism evidence="1 2">
    <name type="scientific">Roridomyces roridus</name>
    <dbReference type="NCBI Taxonomy" id="1738132"/>
    <lineage>
        <taxon>Eukaryota</taxon>
        <taxon>Fungi</taxon>
        <taxon>Dikarya</taxon>
        <taxon>Basidiomycota</taxon>
        <taxon>Agaricomycotina</taxon>
        <taxon>Agaricomycetes</taxon>
        <taxon>Agaricomycetidae</taxon>
        <taxon>Agaricales</taxon>
        <taxon>Marasmiineae</taxon>
        <taxon>Mycenaceae</taxon>
        <taxon>Roridomyces</taxon>
    </lineage>
</organism>
<keyword evidence="2" id="KW-1185">Reference proteome</keyword>
<reference evidence="1" key="1">
    <citation type="submission" date="2023-03" db="EMBL/GenBank/DDBJ databases">
        <title>Massive genome expansion in bonnet fungi (Mycena s.s.) driven by repeated elements and novel gene families across ecological guilds.</title>
        <authorList>
            <consortium name="Lawrence Berkeley National Laboratory"/>
            <person name="Harder C.B."/>
            <person name="Miyauchi S."/>
            <person name="Viragh M."/>
            <person name="Kuo A."/>
            <person name="Thoen E."/>
            <person name="Andreopoulos B."/>
            <person name="Lu D."/>
            <person name="Skrede I."/>
            <person name="Drula E."/>
            <person name="Henrissat B."/>
            <person name="Morin E."/>
            <person name="Kohler A."/>
            <person name="Barry K."/>
            <person name="LaButti K."/>
            <person name="Morin E."/>
            <person name="Salamov A."/>
            <person name="Lipzen A."/>
            <person name="Mereny Z."/>
            <person name="Hegedus B."/>
            <person name="Baldrian P."/>
            <person name="Stursova M."/>
            <person name="Weitz H."/>
            <person name="Taylor A."/>
            <person name="Grigoriev I.V."/>
            <person name="Nagy L.G."/>
            <person name="Martin F."/>
            <person name="Kauserud H."/>
        </authorList>
    </citation>
    <scope>NUCLEOTIDE SEQUENCE</scope>
    <source>
        <strain evidence="1">9284</strain>
    </source>
</reference>